<keyword evidence="4 9" id="KW-0812">Transmembrane</keyword>
<dbReference type="GO" id="GO:0005802">
    <property type="term" value="C:trans-Golgi network"/>
    <property type="evidence" value="ECO:0007669"/>
    <property type="project" value="TreeGrafter"/>
</dbReference>
<dbReference type="GO" id="GO:0000139">
    <property type="term" value="C:Golgi membrane"/>
    <property type="evidence" value="ECO:0007669"/>
    <property type="project" value="UniProtKB-SubCell"/>
</dbReference>
<dbReference type="FunCoup" id="D8LPP4">
    <property type="interactions" value="175"/>
</dbReference>
<dbReference type="InParanoid" id="D8LPP4"/>
<evidence type="ECO:0000313" key="11">
    <source>
        <dbReference type="Proteomes" id="UP000002630"/>
    </source>
</evidence>
<keyword evidence="5" id="KW-0653">Protein transport</keyword>
<keyword evidence="8 9" id="KW-0472">Membrane</keyword>
<sequence>MAQFDPKLIVCQIVALQSFYYVAMGVFLGSFRAVFGTQVGTRLIFSGELVSLSTTAGWTAICCQVLTAISGALLLPMIVERAKKCLDFTSTLYIIHVAICSFYDGIPHNWEWWILQMASLALMVVLGEYACSRRELRDIPLFSPLPTQV</sequence>
<accession>D8LPP4</accession>
<name>D8LPP4_ECTSI</name>
<gene>
    <name evidence="10" type="ORF">Esi_0053_0024</name>
</gene>
<dbReference type="STRING" id="2880.D8LPP4"/>
<evidence type="ECO:0000256" key="9">
    <source>
        <dbReference type="SAM" id="Phobius"/>
    </source>
</evidence>
<keyword evidence="7" id="KW-0333">Golgi apparatus</keyword>
<dbReference type="EMBL" id="FN649738">
    <property type="protein sequence ID" value="CBN77349.1"/>
    <property type="molecule type" value="Genomic_DNA"/>
</dbReference>
<reference evidence="10 11" key="1">
    <citation type="journal article" date="2010" name="Nature">
        <title>The Ectocarpus genome and the independent evolution of multicellularity in brown algae.</title>
        <authorList>
            <person name="Cock J.M."/>
            <person name="Sterck L."/>
            <person name="Rouze P."/>
            <person name="Scornet D."/>
            <person name="Allen A.E."/>
            <person name="Amoutzias G."/>
            <person name="Anthouard V."/>
            <person name="Artiguenave F."/>
            <person name="Aury J.M."/>
            <person name="Badger J.H."/>
            <person name="Beszteri B."/>
            <person name="Billiau K."/>
            <person name="Bonnet E."/>
            <person name="Bothwell J.H."/>
            <person name="Bowler C."/>
            <person name="Boyen C."/>
            <person name="Brownlee C."/>
            <person name="Carrano C.J."/>
            <person name="Charrier B."/>
            <person name="Cho G.Y."/>
            <person name="Coelho S.M."/>
            <person name="Collen J."/>
            <person name="Corre E."/>
            <person name="Da Silva C."/>
            <person name="Delage L."/>
            <person name="Delaroque N."/>
            <person name="Dittami S.M."/>
            <person name="Doulbeau S."/>
            <person name="Elias M."/>
            <person name="Farnham G."/>
            <person name="Gachon C.M."/>
            <person name="Gschloessl B."/>
            <person name="Heesch S."/>
            <person name="Jabbari K."/>
            <person name="Jubin C."/>
            <person name="Kawai H."/>
            <person name="Kimura K."/>
            <person name="Kloareg B."/>
            <person name="Kupper F.C."/>
            <person name="Lang D."/>
            <person name="Le Bail A."/>
            <person name="Leblanc C."/>
            <person name="Lerouge P."/>
            <person name="Lohr M."/>
            <person name="Lopez P.J."/>
            <person name="Martens C."/>
            <person name="Maumus F."/>
            <person name="Michel G."/>
            <person name="Miranda-Saavedra D."/>
            <person name="Morales J."/>
            <person name="Moreau H."/>
            <person name="Motomura T."/>
            <person name="Nagasato C."/>
            <person name="Napoli C.A."/>
            <person name="Nelson D.R."/>
            <person name="Nyvall-Collen P."/>
            <person name="Peters A.F."/>
            <person name="Pommier C."/>
            <person name="Potin P."/>
            <person name="Poulain J."/>
            <person name="Quesneville H."/>
            <person name="Read B."/>
            <person name="Rensing S.A."/>
            <person name="Ritter A."/>
            <person name="Rousvoal S."/>
            <person name="Samanta M."/>
            <person name="Samson G."/>
            <person name="Schroeder D.C."/>
            <person name="Segurens B."/>
            <person name="Strittmatter M."/>
            <person name="Tonon T."/>
            <person name="Tregear J.W."/>
            <person name="Valentin K."/>
            <person name="von Dassow P."/>
            <person name="Yamagishi T."/>
            <person name="Van de Peer Y."/>
            <person name="Wincker P."/>
        </authorList>
    </citation>
    <scope>NUCLEOTIDE SEQUENCE [LARGE SCALE GENOMIC DNA]</scope>
    <source>
        <strain evidence="11">Ec32 / CCAP1310/4</strain>
    </source>
</reference>
<dbReference type="OrthoDB" id="542931at2759"/>
<evidence type="ECO:0000256" key="3">
    <source>
        <dbReference type="ARBA" id="ARBA00022448"/>
    </source>
</evidence>
<feature type="transmembrane region" description="Helical" evidence="9">
    <location>
        <begin position="12"/>
        <end position="35"/>
    </location>
</feature>
<dbReference type="eggNOG" id="KOG4697">
    <property type="taxonomic scope" value="Eukaryota"/>
</dbReference>
<dbReference type="InterPro" id="IPR019185">
    <property type="entry name" value="Integral_membrane_SYS1-rel"/>
</dbReference>
<dbReference type="GO" id="GO:0034067">
    <property type="term" value="P:protein localization to Golgi apparatus"/>
    <property type="evidence" value="ECO:0007669"/>
    <property type="project" value="TreeGrafter"/>
</dbReference>
<feature type="transmembrane region" description="Helical" evidence="9">
    <location>
        <begin position="55"/>
        <end position="79"/>
    </location>
</feature>
<feature type="transmembrane region" description="Helical" evidence="9">
    <location>
        <begin position="112"/>
        <end position="131"/>
    </location>
</feature>
<evidence type="ECO:0000256" key="1">
    <source>
        <dbReference type="ARBA" id="ARBA00004653"/>
    </source>
</evidence>
<comment type="similarity">
    <text evidence="2">Belongs to the SYS1 family.</text>
</comment>
<feature type="transmembrane region" description="Helical" evidence="9">
    <location>
        <begin position="86"/>
        <end position="106"/>
    </location>
</feature>
<dbReference type="AlphaFoldDB" id="D8LPP4"/>
<dbReference type="Pfam" id="PF09801">
    <property type="entry name" value="SYS1"/>
    <property type="match status" value="1"/>
</dbReference>
<organism evidence="10 11">
    <name type="scientific">Ectocarpus siliculosus</name>
    <name type="common">Brown alga</name>
    <name type="synonym">Conferva siliculosa</name>
    <dbReference type="NCBI Taxonomy" id="2880"/>
    <lineage>
        <taxon>Eukaryota</taxon>
        <taxon>Sar</taxon>
        <taxon>Stramenopiles</taxon>
        <taxon>Ochrophyta</taxon>
        <taxon>PX clade</taxon>
        <taxon>Phaeophyceae</taxon>
        <taxon>Ectocarpales</taxon>
        <taxon>Ectocarpaceae</taxon>
        <taxon>Ectocarpus</taxon>
    </lineage>
</organism>
<evidence type="ECO:0000256" key="8">
    <source>
        <dbReference type="ARBA" id="ARBA00023136"/>
    </source>
</evidence>
<evidence type="ECO:0000313" key="10">
    <source>
        <dbReference type="EMBL" id="CBN77349.1"/>
    </source>
</evidence>
<dbReference type="EMBL" id="FN648741">
    <property type="protein sequence ID" value="CBN77349.1"/>
    <property type="molecule type" value="Genomic_DNA"/>
</dbReference>
<evidence type="ECO:0008006" key="12">
    <source>
        <dbReference type="Google" id="ProtNLM"/>
    </source>
</evidence>
<dbReference type="GO" id="GO:0006895">
    <property type="term" value="P:Golgi to endosome transport"/>
    <property type="evidence" value="ECO:0007669"/>
    <property type="project" value="TreeGrafter"/>
</dbReference>
<dbReference type="GO" id="GO:0043001">
    <property type="term" value="P:Golgi to plasma membrane protein transport"/>
    <property type="evidence" value="ECO:0007669"/>
    <property type="project" value="TreeGrafter"/>
</dbReference>
<evidence type="ECO:0000256" key="4">
    <source>
        <dbReference type="ARBA" id="ARBA00022692"/>
    </source>
</evidence>
<evidence type="ECO:0000256" key="6">
    <source>
        <dbReference type="ARBA" id="ARBA00022989"/>
    </source>
</evidence>
<protein>
    <recommendedName>
        <fullName evidence="12">Protein SYS1 homolog</fullName>
    </recommendedName>
</protein>
<proteinExistence type="inferred from homology"/>
<dbReference type="OMA" id="EYEMVGM"/>
<dbReference type="PANTHER" id="PTHR12952:SF0">
    <property type="entry name" value="PROTEIN SYS1 HOMOLOG"/>
    <property type="match status" value="1"/>
</dbReference>
<keyword evidence="6 9" id="KW-1133">Transmembrane helix</keyword>
<evidence type="ECO:0000256" key="2">
    <source>
        <dbReference type="ARBA" id="ARBA00008160"/>
    </source>
</evidence>
<comment type="subcellular location">
    <subcellularLocation>
        <location evidence="1">Golgi apparatus membrane</location>
        <topology evidence="1">Multi-pass membrane protein</topology>
    </subcellularLocation>
</comment>
<evidence type="ECO:0000256" key="5">
    <source>
        <dbReference type="ARBA" id="ARBA00022927"/>
    </source>
</evidence>
<dbReference type="GO" id="GO:0005829">
    <property type="term" value="C:cytosol"/>
    <property type="evidence" value="ECO:0007669"/>
    <property type="project" value="GOC"/>
</dbReference>
<keyword evidence="11" id="KW-1185">Reference proteome</keyword>
<dbReference type="Proteomes" id="UP000002630">
    <property type="component" value="Linkage Group LG13"/>
</dbReference>
<keyword evidence="3" id="KW-0813">Transport</keyword>
<dbReference type="PANTHER" id="PTHR12952">
    <property type="entry name" value="SYS1"/>
    <property type="match status" value="1"/>
</dbReference>
<evidence type="ECO:0000256" key="7">
    <source>
        <dbReference type="ARBA" id="ARBA00023034"/>
    </source>
</evidence>